<dbReference type="InterPro" id="IPR037069">
    <property type="entry name" value="AcylCoA_DH/ox_N_sf"/>
</dbReference>
<feature type="domain" description="Acyl-CoA dehydrogenase/oxidase N-terminal" evidence="8">
    <location>
        <begin position="6"/>
        <end position="117"/>
    </location>
</feature>
<evidence type="ECO:0000256" key="1">
    <source>
        <dbReference type="ARBA" id="ARBA00001974"/>
    </source>
</evidence>
<dbReference type="Pfam" id="PF02770">
    <property type="entry name" value="Acyl-CoA_dh_M"/>
    <property type="match status" value="1"/>
</dbReference>
<dbReference type="EMBL" id="CP045644">
    <property type="protein sequence ID" value="QFZ84036.1"/>
    <property type="molecule type" value="Genomic_DNA"/>
</dbReference>
<evidence type="ECO:0000256" key="4">
    <source>
        <dbReference type="ARBA" id="ARBA00022827"/>
    </source>
</evidence>
<feature type="domain" description="Acyl-CoA oxidase/dehydrogenase middle" evidence="7">
    <location>
        <begin position="137"/>
        <end position="196"/>
    </location>
</feature>
<keyword evidence="4" id="KW-0274">FAD</keyword>
<evidence type="ECO:0000256" key="3">
    <source>
        <dbReference type="ARBA" id="ARBA00022630"/>
    </source>
</evidence>
<gene>
    <name evidence="9" type="ORF">GFK26_15370</name>
</gene>
<evidence type="ECO:0000259" key="6">
    <source>
        <dbReference type="Pfam" id="PF00441"/>
    </source>
</evidence>
<keyword evidence="3" id="KW-0285">Flavoprotein</keyword>
<accession>A0A5Q0M3J3</accession>
<sequence length="377" mass="39860">MQFDLNEDQQALAQSLSRLLDDHYGFEQRRAIAHSPAGWSEAAWGQLAALGVTALGIPEAFGGLGGSAGDRLPVMQAFGRALLLEPYLASSVLAATAVLSAGSEAQKDRLLPALADGSLRMAWAHDEAQARHAPLWVETRARRDGDRWRLDGAKSLVLHAGAANSFVVSARVSGQPADEDGLALFLVDASDAKLRPFRLIDDTPSGELLLDGTVAEPLGDASHHARAAAAIRATVAAGTAAVCADMVGTMEAAFALTTAYVNTRKQFGRLIGEYQALRHRVAEMAVALEMARSMAMAAAVAVDAPTSDSAATDLPRAKLAIGRHARALCQQAIQSHGGIGMTEEYAVGHCLRRIHVLDQLFGDVDAQAARLVHLTRL</sequence>
<reference evidence="9 10" key="1">
    <citation type="submission" date="2019-10" db="EMBL/GenBank/DDBJ databases">
        <title>Complete genome sequence of Variovorax paradoxus 5C-2.</title>
        <authorList>
            <person name="Gogoleva N.E."/>
            <person name="Balkin A.S."/>
        </authorList>
    </citation>
    <scope>NUCLEOTIDE SEQUENCE [LARGE SCALE GENOMIC DNA]</scope>
    <source>
        <strain evidence="9 10">5C-2</strain>
    </source>
</reference>
<dbReference type="Proteomes" id="UP000326780">
    <property type="component" value="Chromosome"/>
</dbReference>
<dbReference type="SUPFAM" id="SSF56645">
    <property type="entry name" value="Acyl-CoA dehydrogenase NM domain-like"/>
    <property type="match status" value="1"/>
</dbReference>
<dbReference type="InterPro" id="IPR046373">
    <property type="entry name" value="Acyl-CoA_Oxase/DH_mid-dom_sf"/>
</dbReference>
<dbReference type="InterPro" id="IPR013786">
    <property type="entry name" value="AcylCoA_DH/ox_N"/>
</dbReference>
<dbReference type="Gene3D" id="2.40.110.10">
    <property type="entry name" value="Butyryl-CoA Dehydrogenase, subunit A, domain 2"/>
    <property type="match status" value="1"/>
</dbReference>
<evidence type="ECO:0000256" key="5">
    <source>
        <dbReference type="ARBA" id="ARBA00023002"/>
    </source>
</evidence>
<evidence type="ECO:0000259" key="7">
    <source>
        <dbReference type="Pfam" id="PF02770"/>
    </source>
</evidence>
<feature type="domain" description="Acyl-CoA dehydrogenase/oxidase C-terminal" evidence="6">
    <location>
        <begin position="233"/>
        <end position="364"/>
    </location>
</feature>
<comment type="cofactor">
    <cofactor evidence="1">
        <name>FAD</name>
        <dbReference type="ChEBI" id="CHEBI:57692"/>
    </cofactor>
</comment>
<dbReference type="Gene3D" id="1.10.540.10">
    <property type="entry name" value="Acyl-CoA dehydrogenase/oxidase, N-terminal domain"/>
    <property type="match status" value="1"/>
</dbReference>
<evidence type="ECO:0000256" key="2">
    <source>
        <dbReference type="ARBA" id="ARBA00009347"/>
    </source>
</evidence>
<dbReference type="RefSeq" id="WP_153282689.1">
    <property type="nucleotide sequence ID" value="NZ_CP045644.1"/>
</dbReference>
<dbReference type="InterPro" id="IPR009075">
    <property type="entry name" value="AcylCo_DH/oxidase_C"/>
</dbReference>
<comment type="similarity">
    <text evidence="2">Belongs to the acyl-CoA dehydrogenase family.</text>
</comment>
<keyword evidence="5" id="KW-0560">Oxidoreductase</keyword>
<dbReference type="GO" id="GO:0050660">
    <property type="term" value="F:flavin adenine dinucleotide binding"/>
    <property type="evidence" value="ECO:0007669"/>
    <property type="project" value="InterPro"/>
</dbReference>
<name>A0A5Q0M3J3_VARPD</name>
<proteinExistence type="inferred from homology"/>
<dbReference type="Pfam" id="PF02771">
    <property type="entry name" value="Acyl-CoA_dh_N"/>
    <property type="match status" value="1"/>
</dbReference>
<evidence type="ECO:0000259" key="8">
    <source>
        <dbReference type="Pfam" id="PF02771"/>
    </source>
</evidence>
<protein>
    <submittedName>
        <fullName evidence="9">Acyl-CoA dehydrogenase</fullName>
    </submittedName>
</protein>
<organism evidence="9 10">
    <name type="scientific">Variovorax paradoxus</name>
    <dbReference type="NCBI Taxonomy" id="34073"/>
    <lineage>
        <taxon>Bacteria</taxon>
        <taxon>Pseudomonadati</taxon>
        <taxon>Pseudomonadota</taxon>
        <taxon>Betaproteobacteria</taxon>
        <taxon>Burkholderiales</taxon>
        <taxon>Comamonadaceae</taxon>
        <taxon>Variovorax</taxon>
    </lineage>
</organism>
<dbReference type="PANTHER" id="PTHR43884:SF20">
    <property type="entry name" value="ACYL-COA DEHYDROGENASE FADE28"/>
    <property type="match status" value="1"/>
</dbReference>
<dbReference type="CDD" id="cd00567">
    <property type="entry name" value="ACAD"/>
    <property type="match status" value="1"/>
</dbReference>
<dbReference type="PANTHER" id="PTHR43884">
    <property type="entry name" value="ACYL-COA DEHYDROGENASE"/>
    <property type="match status" value="1"/>
</dbReference>
<dbReference type="InterPro" id="IPR009100">
    <property type="entry name" value="AcylCoA_DH/oxidase_NM_dom_sf"/>
</dbReference>
<dbReference type="Pfam" id="PF00441">
    <property type="entry name" value="Acyl-CoA_dh_1"/>
    <property type="match status" value="1"/>
</dbReference>
<evidence type="ECO:0000313" key="9">
    <source>
        <dbReference type="EMBL" id="QFZ84036.1"/>
    </source>
</evidence>
<dbReference type="SUPFAM" id="SSF47203">
    <property type="entry name" value="Acyl-CoA dehydrogenase C-terminal domain-like"/>
    <property type="match status" value="1"/>
</dbReference>
<dbReference type="Gene3D" id="1.20.140.10">
    <property type="entry name" value="Butyryl-CoA Dehydrogenase, subunit A, domain 3"/>
    <property type="match status" value="1"/>
</dbReference>
<dbReference type="InterPro" id="IPR036250">
    <property type="entry name" value="AcylCo_DH-like_C"/>
</dbReference>
<dbReference type="GO" id="GO:0003995">
    <property type="term" value="F:acyl-CoA dehydrogenase activity"/>
    <property type="evidence" value="ECO:0007669"/>
    <property type="project" value="TreeGrafter"/>
</dbReference>
<dbReference type="InterPro" id="IPR006091">
    <property type="entry name" value="Acyl-CoA_Oxase/DH_mid-dom"/>
</dbReference>
<evidence type="ECO:0000313" key="10">
    <source>
        <dbReference type="Proteomes" id="UP000326780"/>
    </source>
</evidence>
<dbReference type="AlphaFoldDB" id="A0A5Q0M3J3"/>